<keyword evidence="3" id="KW-1185">Reference proteome</keyword>
<name>A0A938YIU0_9ACTN</name>
<dbReference type="AlphaFoldDB" id="A0A938YIU0"/>
<feature type="region of interest" description="Disordered" evidence="1">
    <location>
        <begin position="1"/>
        <end position="30"/>
    </location>
</feature>
<feature type="compositionally biased region" description="Pro residues" evidence="1">
    <location>
        <begin position="12"/>
        <end position="24"/>
    </location>
</feature>
<proteinExistence type="predicted"/>
<dbReference type="Proteomes" id="UP000663801">
    <property type="component" value="Unassembled WGS sequence"/>
</dbReference>
<evidence type="ECO:0000313" key="2">
    <source>
        <dbReference type="EMBL" id="MBM9476752.1"/>
    </source>
</evidence>
<reference evidence="2" key="1">
    <citation type="submission" date="2021-01" db="EMBL/GenBank/DDBJ databases">
        <title>KCTC 19127 draft genome.</title>
        <authorList>
            <person name="An D."/>
        </authorList>
    </citation>
    <scope>NUCLEOTIDE SEQUENCE</scope>
    <source>
        <strain evidence="2">KCTC 19127</strain>
    </source>
</reference>
<dbReference type="RefSeq" id="WP_205256859.1">
    <property type="nucleotide sequence ID" value="NZ_BAAAPV010000004.1"/>
</dbReference>
<evidence type="ECO:0000313" key="3">
    <source>
        <dbReference type="Proteomes" id="UP000663801"/>
    </source>
</evidence>
<sequence>MGARSSADRIALPPPGVGDTPQPPRQFGTDLLRTRVSGDGTRGFEWVRRPGPAAPAGFVDPAASTDPAVVELAGADLPDCARPVLGVPLGDGRRYRVDGPVAVASVLLYSGGGAELTGSLQALGRTLRHLHALTPAGPATALGPPRGLLRLTRWLDGFPAAGDADDGRTRLRARLGVRRWDDLRGWAAALLAGPTVLSHGAPGLGSLVPGRAGAAPALLTGEDLAAASWEWDVGWVVGELVELCWQLGTDTGLRALLGGLFEGYGRDLGTHWHRAAALRIALHVHDFSAYTRGSADILLGYGDFLAFLIDQDTDRPPAGTGAR</sequence>
<dbReference type="EMBL" id="JAERWL010000008">
    <property type="protein sequence ID" value="MBM9476752.1"/>
    <property type="molecule type" value="Genomic_DNA"/>
</dbReference>
<protein>
    <submittedName>
        <fullName evidence="2">Uncharacterized protein</fullName>
    </submittedName>
</protein>
<evidence type="ECO:0000256" key="1">
    <source>
        <dbReference type="SAM" id="MobiDB-lite"/>
    </source>
</evidence>
<organism evidence="2 3">
    <name type="scientific">Nakamurella flavida</name>
    <dbReference type="NCBI Taxonomy" id="363630"/>
    <lineage>
        <taxon>Bacteria</taxon>
        <taxon>Bacillati</taxon>
        <taxon>Actinomycetota</taxon>
        <taxon>Actinomycetes</taxon>
        <taxon>Nakamurellales</taxon>
        <taxon>Nakamurellaceae</taxon>
        <taxon>Nakamurella</taxon>
    </lineage>
</organism>
<comment type="caution">
    <text evidence="2">The sequence shown here is derived from an EMBL/GenBank/DDBJ whole genome shotgun (WGS) entry which is preliminary data.</text>
</comment>
<gene>
    <name evidence="2" type="ORF">JL107_09875</name>
</gene>
<accession>A0A938YIU0</accession>